<dbReference type="eggNOG" id="ENOG5034BNR">
    <property type="taxonomic scope" value="Bacteria"/>
</dbReference>
<name>F9P910_STRCV</name>
<organism evidence="1 3">
    <name type="scientific">Streptococcus constellatus subsp. pharyngis SK1060 = CCUG 46377</name>
    <dbReference type="NCBI Taxonomy" id="1035184"/>
    <lineage>
        <taxon>Bacteria</taxon>
        <taxon>Bacillati</taxon>
        <taxon>Bacillota</taxon>
        <taxon>Bacilli</taxon>
        <taxon>Lactobacillales</taxon>
        <taxon>Streptococcaceae</taxon>
        <taxon>Streptococcus</taxon>
        <taxon>Streptococcus anginosus group</taxon>
    </lineage>
</organism>
<reference evidence="1 3" key="1">
    <citation type="submission" date="2011-06" db="EMBL/GenBank/DDBJ databases">
        <authorList>
            <person name="Harkins D.M."/>
            <person name="Madupu R."/>
            <person name="Durkin A.S."/>
            <person name="Torralba M."/>
            <person name="Methe B."/>
            <person name="Sutton G.G."/>
            <person name="Nelson K.E."/>
        </authorList>
    </citation>
    <scope>NUCLEOTIDE SEQUENCE [LARGE SCALE GENOMIC DNA]</scope>
    <source>
        <strain evidence="1 3">SK1060</strain>
    </source>
</reference>
<dbReference type="AlphaFoldDB" id="F9P910"/>
<dbReference type="RefSeq" id="WP_006268727.1">
    <property type="nucleotide sequence ID" value="NZ_BASX01000003.1"/>
</dbReference>
<evidence type="ECO:0000313" key="1">
    <source>
        <dbReference type="EMBL" id="EGV07940.1"/>
    </source>
</evidence>
<sequence>MAKKFLSKEGLDRFYEKIKSKFALLDSPVFKGRPTVETPEFERTTESKVIVNKEYVSKMYDLIVQYIESEKPAFHIQLNIKPNEWKKTEGVFKFERLKEKMQNVELDKVSIFVRIDTLRLEPKKLAGVLKYPLGITNELVIYTTSAPTYELPIIVDLFASMDMTMWLGGN</sequence>
<dbReference type="Proteomes" id="UP000016985">
    <property type="component" value="Unassembled WGS sequence"/>
</dbReference>
<dbReference type="EMBL" id="BASX01000003">
    <property type="protein sequence ID" value="GAD43992.1"/>
    <property type="molecule type" value="Genomic_DNA"/>
</dbReference>
<reference evidence="2 4" key="2">
    <citation type="submission" date="2013-09" db="EMBL/GenBank/DDBJ databases">
        <title>Genome Sequences of seven clinical isolates and type strains of anginosus group streptococci.</title>
        <authorList>
            <person name="Maruyama F."/>
            <person name="Sakurai A."/>
            <person name="Ogura Y."/>
            <person name="Homma H."/>
            <person name="Takahashi N."/>
            <person name="Ohtsubo Y."/>
            <person name="Hoshino T."/>
            <person name="Okahashi N."/>
            <person name="Nakagawa I."/>
            <person name="Kimura S."/>
            <person name="Fujiwara T."/>
            <person name="Hayashi T."/>
            <person name="Shintani S."/>
        </authorList>
    </citation>
    <scope>NUCLEOTIDE SEQUENCE [LARGE SCALE GENOMIC DNA]</scope>
    <source>
        <strain evidence="2">CCUG 46377</strain>
        <strain evidence="4">CCUG46377</strain>
    </source>
</reference>
<proteinExistence type="predicted"/>
<accession>F9P910</accession>
<evidence type="ECO:0000313" key="3">
    <source>
        <dbReference type="Proteomes" id="UP000003287"/>
    </source>
</evidence>
<protein>
    <submittedName>
        <fullName evidence="1">Conserved domain protein</fullName>
    </submittedName>
</protein>
<dbReference type="EMBL" id="AFUP01000006">
    <property type="protein sequence ID" value="EGV07940.1"/>
    <property type="molecule type" value="Genomic_DNA"/>
</dbReference>
<keyword evidence="4" id="KW-1185">Reference proteome</keyword>
<gene>
    <name evidence="2" type="ORF">ANG5_0520</name>
    <name evidence="1" type="ORF">HMPREF1042_1319</name>
</gene>
<dbReference type="Proteomes" id="UP000003287">
    <property type="component" value="Unassembled WGS sequence"/>
</dbReference>
<evidence type="ECO:0000313" key="2">
    <source>
        <dbReference type="EMBL" id="GAD43992.1"/>
    </source>
</evidence>
<evidence type="ECO:0000313" key="4">
    <source>
        <dbReference type="Proteomes" id="UP000016985"/>
    </source>
</evidence>